<dbReference type="SUPFAM" id="SSF53822">
    <property type="entry name" value="Periplasmic binding protein-like I"/>
    <property type="match status" value="1"/>
</dbReference>
<dbReference type="InterPro" id="IPR028081">
    <property type="entry name" value="Leu-bd"/>
</dbReference>
<dbReference type="Gene3D" id="3.40.50.2300">
    <property type="match status" value="2"/>
</dbReference>
<feature type="region of interest" description="Disordered" evidence="3">
    <location>
        <begin position="412"/>
        <end position="440"/>
    </location>
</feature>
<evidence type="ECO:0000259" key="5">
    <source>
        <dbReference type="Pfam" id="PF13458"/>
    </source>
</evidence>
<dbReference type="InterPro" id="IPR028082">
    <property type="entry name" value="Peripla_BP_I"/>
</dbReference>
<feature type="signal peptide" evidence="4">
    <location>
        <begin position="1"/>
        <end position="24"/>
    </location>
</feature>
<dbReference type="CDD" id="cd06343">
    <property type="entry name" value="PBP1_ABC_ligand_binding-like"/>
    <property type="match status" value="1"/>
</dbReference>
<comment type="caution">
    <text evidence="6">The sequence shown here is derived from an EMBL/GenBank/DDBJ whole genome shotgun (WGS) entry which is preliminary data.</text>
</comment>
<feature type="compositionally biased region" description="Basic and acidic residues" evidence="3">
    <location>
        <begin position="413"/>
        <end position="432"/>
    </location>
</feature>
<evidence type="ECO:0000256" key="2">
    <source>
        <dbReference type="ARBA" id="ARBA00022729"/>
    </source>
</evidence>
<dbReference type="PANTHER" id="PTHR47235:SF1">
    <property type="entry name" value="BLR6548 PROTEIN"/>
    <property type="match status" value="1"/>
</dbReference>
<accession>A0A853BH96</accession>
<dbReference type="EMBL" id="JACCFO010000001">
    <property type="protein sequence ID" value="NYI94104.1"/>
    <property type="molecule type" value="Genomic_DNA"/>
</dbReference>
<evidence type="ECO:0000256" key="4">
    <source>
        <dbReference type="SAM" id="SignalP"/>
    </source>
</evidence>
<dbReference type="RefSeq" id="WP_179765820.1">
    <property type="nucleotide sequence ID" value="NZ_JACCFO010000001.1"/>
</dbReference>
<dbReference type="PANTHER" id="PTHR47235">
    <property type="entry name" value="BLR6548 PROTEIN"/>
    <property type="match status" value="1"/>
</dbReference>
<name>A0A853BH96_9ACTN</name>
<feature type="chain" id="PRO_5032877121" evidence="4">
    <location>
        <begin position="25"/>
        <end position="440"/>
    </location>
</feature>
<proteinExistence type="inferred from homology"/>
<evidence type="ECO:0000256" key="1">
    <source>
        <dbReference type="ARBA" id="ARBA00010062"/>
    </source>
</evidence>
<dbReference type="Pfam" id="PF13458">
    <property type="entry name" value="Peripla_BP_6"/>
    <property type="match status" value="1"/>
</dbReference>
<organism evidence="6 7">
    <name type="scientific">Streptomonospora nanhaiensis</name>
    <dbReference type="NCBI Taxonomy" id="1323731"/>
    <lineage>
        <taxon>Bacteria</taxon>
        <taxon>Bacillati</taxon>
        <taxon>Actinomycetota</taxon>
        <taxon>Actinomycetes</taxon>
        <taxon>Streptosporangiales</taxon>
        <taxon>Nocardiopsidaceae</taxon>
        <taxon>Streptomonospora</taxon>
    </lineage>
</organism>
<sequence>MRRPIVTLAGLMAAALLATSCGGAGEVEEGAQADLDVSTGVTEDAITIGTHQPLTGPAAPGYAQISVGHAAVFDYVNDNGGIHGRRIDYVVEDDVYDPARTIEVTRDLVHTEEIFAMLGGLGTPTHSKVIDFLNEEGVPDLFVSSGALMWNRPQEYPLSYGYQVDYTKEAKIQGQYIAENMPDAQVGHLYQNDDVGTDSEAGLNQYVRDMVVASESYDPGNTDLAPQVAALEEAGADVVVCSCIPAFTALLILEAQRIGYEPQLVVSSIGADTATLTGLLSEFAAEAGTEDLPAEQLLEGMIYTSYLPSVETPEDPWIQLYSEIYDEYADSESPMTNTTVYGMVQATMMAQALMAAGEDLTRQSLIDAVESQDWAGPGLVPFASTAEDHGGFSGALVSEFHADDEPEVLQEARVTDREGGDITEAEVERPNPDEVEFYGG</sequence>
<gene>
    <name evidence="6" type="ORF">HNR12_000381</name>
</gene>
<comment type="similarity">
    <text evidence="1">Belongs to the leucine-binding protein family.</text>
</comment>
<dbReference type="PROSITE" id="PS51257">
    <property type="entry name" value="PROKAR_LIPOPROTEIN"/>
    <property type="match status" value="1"/>
</dbReference>
<keyword evidence="7" id="KW-1185">Reference proteome</keyword>
<keyword evidence="2 4" id="KW-0732">Signal</keyword>
<dbReference type="Proteomes" id="UP000575985">
    <property type="component" value="Unassembled WGS sequence"/>
</dbReference>
<evidence type="ECO:0000256" key="3">
    <source>
        <dbReference type="SAM" id="MobiDB-lite"/>
    </source>
</evidence>
<feature type="domain" description="Leucine-binding protein" evidence="5">
    <location>
        <begin position="46"/>
        <end position="391"/>
    </location>
</feature>
<evidence type="ECO:0000313" key="6">
    <source>
        <dbReference type="EMBL" id="NYI94104.1"/>
    </source>
</evidence>
<protein>
    <submittedName>
        <fullName evidence="6">ABC-type branched-subunit amino acid transport system substrate-binding protein</fullName>
    </submittedName>
</protein>
<reference evidence="6 7" key="1">
    <citation type="submission" date="2020-07" db="EMBL/GenBank/DDBJ databases">
        <title>Sequencing the genomes of 1000 actinobacteria strains.</title>
        <authorList>
            <person name="Klenk H.-P."/>
        </authorList>
    </citation>
    <scope>NUCLEOTIDE SEQUENCE [LARGE SCALE GENOMIC DNA]</scope>
    <source>
        <strain evidence="6 7">DSM 45927</strain>
    </source>
</reference>
<dbReference type="AlphaFoldDB" id="A0A853BH96"/>
<evidence type="ECO:0000313" key="7">
    <source>
        <dbReference type="Proteomes" id="UP000575985"/>
    </source>
</evidence>